<dbReference type="GO" id="GO:0030544">
    <property type="term" value="F:Hsp70 protein binding"/>
    <property type="evidence" value="ECO:0007669"/>
    <property type="project" value="TreeGrafter"/>
</dbReference>
<evidence type="ECO:0000313" key="5">
    <source>
        <dbReference type="Proteomes" id="UP000038009"/>
    </source>
</evidence>
<dbReference type="AlphaFoldDB" id="A0A0N1I5Q0"/>
<proteinExistence type="predicted"/>
<name>A0A0N1I5Q0_LEPSE</name>
<dbReference type="InterPro" id="IPR036869">
    <property type="entry name" value="J_dom_sf"/>
</dbReference>
<feature type="region of interest" description="Disordered" evidence="2">
    <location>
        <begin position="224"/>
        <end position="255"/>
    </location>
</feature>
<dbReference type="PROSITE" id="PS50076">
    <property type="entry name" value="DNAJ_2"/>
    <property type="match status" value="1"/>
</dbReference>
<evidence type="ECO:0000256" key="2">
    <source>
        <dbReference type="SAM" id="MobiDB-lite"/>
    </source>
</evidence>
<dbReference type="InterPro" id="IPR001623">
    <property type="entry name" value="DnaJ_domain"/>
</dbReference>
<evidence type="ECO:0000256" key="1">
    <source>
        <dbReference type="SAM" id="Coils"/>
    </source>
</evidence>
<keyword evidence="1" id="KW-0175">Coiled coil</keyword>
<reference evidence="4 5" key="1">
    <citation type="journal article" date="2015" name="PLoS Pathog.">
        <title>Leptomonas seymouri: Adaptations to the Dixenous Life Cycle Analyzed by Genome Sequencing, Transcriptome Profiling and Co-infection with Leishmania donovani.</title>
        <authorList>
            <person name="Kraeva N."/>
            <person name="Butenko A."/>
            <person name="Hlavacova J."/>
            <person name="Kostygov A."/>
            <person name="Myskova J."/>
            <person name="Grybchuk D."/>
            <person name="Lestinova T."/>
            <person name="Votypka J."/>
            <person name="Volf P."/>
            <person name="Opperdoes F."/>
            <person name="Flegontov P."/>
            <person name="Lukes J."/>
            <person name="Yurchenko V."/>
        </authorList>
    </citation>
    <scope>NUCLEOTIDE SEQUENCE [LARGE SCALE GENOMIC DNA]</scope>
    <source>
        <strain evidence="4 5">ATCC 30220</strain>
    </source>
</reference>
<feature type="coiled-coil region" evidence="1">
    <location>
        <begin position="146"/>
        <end position="185"/>
    </location>
</feature>
<dbReference type="GO" id="GO:0005789">
    <property type="term" value="C:endoplasmic reticulum membrane"/>
    <property type="evidence" value="ECO:0007669"/>
    <property type="project" value="TreeGrafter"/>
</dbReference>
<organism evidence="4 5">
    <name type="scientific">Leptomonas seymouri</name>
    <dbReference type="NCBI Taxonomy" id="5684"/>
    <lineage>
        <taxon>Eukaryota</taxon>
        <taxon>Discoba</taxon>
        <taxon>Euglenozoa</taxon>
        <taxon>Kinetoplastea</taxon>
        <taxon>Metakinetoplastina</taxon>
        <taxon>Trypanosomatida</taxon>
        <taxon>Trypanosomatidae</taxon>
        <taxon>Leishmaniinae</taxon>
        <taxon>Leptomonas</taxon>
    </lineage>
</organism>
<dbReference type="Pfam" id="PF00226">
    <property type="entry name" value="DnaJ"/>
    <property type="match status" value="1"/>
</dbReference>
<dbReference type="VEuPathDB" id="TriTrypDB:Lsey_0151_0010"/>
<comment type="caution">
    <text evidence="4">The sequence shown here is derived from an EMBL/GenBank/DDBJ whole genome shotgun (WGS) entry which is preliminary data.</text>
</comment>
<dbReference type="SUPFAM" id="SSF46565">
    <property type="entry name" value="Chaperone J-domain"/>
    <property type="match status" value="1"/>
</dbReference>
<dbReference type="OrthoDB" id="10250354at2759"/>
<dbReference type="Proteomes" id="UP000038009">
    <property type="component" value="Unassembled WGS sequence"/>
</dbReference>
<accession>A0A0N1I5Q0</accession>
<dbReference type="GO" id="GO:0071218">
    <property type="term" value="P:cellular response to misfolded protein"/>
    <property type="evidence" value="ECO:0007669"/>
    <property type="project" value="TreeGrafter"/>
</dbReference>
<dbReference type="EMBL" id="LJSK01000151">
    <property type="protein sequence ID" value="KPI86043.1"/>
    <property type="molecule type" value="Genomic_DNA"/>
</dbReference>
<feature type="region of interest" description="Disordered" evidence="2">
    <location>
        <begin position="114"/>
        <end position="141"/>
    </location>
</feature>
<gene>
    <name evidence="4" type="ORF">ABL78_4881</name>
</gene>
<evidence type="ECO:0000259" key="3">
    <source>
        <dbReference type="PROSITE" id="PS50076"/>
    </source>
</evidence>
<keyword evidence="5" id="KW-1185">Reference proteome</keyword>
<feature type="compositionally biased region" description="Basic and acidic residues" evidence="2">
    <location>
        <begin position="117"/>
        <end position="132"/>
    </location>
</feature>
<dbReference type="CDD" id="cd06257">
    <property type="entry name" value="DnaJ"/>
    <property type="match status" value="1"/>
</dbReference>
<dbReference type="InterPro" id="IPR051100">
    <property type="entry name" value="DnaJ_subfamily_B/C"/>
</dbReference>
<dbReference type="OMA" id="PFKQMET"/>
<evidence type="ECO:0000313" key="4">
    <source>
        <dbReference type="EMBL" id="KPI86043.1"/>
    </source>
</evidence>
<protein>
    <submittedName>
        <fullName evidence="4">DNAJ family-like protein</fullName>
    </submittedName>
</protein>
<feature type="domain" description="J" evidence="3">
    <location>
        <begin position="40"/>
        <end position="112"/>
    </location>
</feature>
<sequence>MMMSGAAGDATTAAAAGSSGGGSSGSVSLHITKDNIESVDYFQLFGLSVPINGAGTDDIDISTVRRVYRRLSLRFHPDKDSSDEARHAFEVLHTALETVIDPTKRADYIRSLSDADDAQRREGAASDDDVRQRQRTQQAQEEAQWAADLLAQREQQRRAREAAVRQAAQEREEAAQRLLAELTSELNTPFQQMEAELVRDWDVDEEMVDMKMKDVWKLLRQLAPAGQTGDPGEGAEYAADENAGRSRKRDRETAE</sequence>
<dbReference type="SMART" id="SM00271">
    <property type="entry name" value="DnaJ"/>
    <property type="match status" value="1"/>
</dbReference>
<feature type="compositionally biased region" description="Low complexity" evidence="2">
    <location>
        <begin position="1"/>
        <end position="17"/>
    </location>
</feature>
<dbReference type="PANTHER" id="PTHR43908">
    <property type="entry name" value="AT29763P-RELATED"/>
    <property type="match status" value="1"/>
</dbReference>
<dbReference type="PANTHER" id="PTHR43908:SF3">
    <property type="entry name" value="AT29763P-RELATED"/>
    <property type="match status" value="1"/>
</dbReference>
<feature type="region of interest" description="Disordered" evidence="2">
    <location>
        <begin position="1"/>
        <end position="26"/>
    </location>
</feature>
<dbReference type="Gene3D" id="1.10.287.110">
    <property type="entry name" value="DnaJ domain"/>
    <property type="match status" value="1"/>
</dbReference>